<dbReference type="Gene3D" id="3.40.50.280">
    <property type="entry name" value="Cobalamin-binding domain"/>
    <property type="match status" value="1"/>
</dbReference>
<evidence type="ECO:0000256" key="2">
    <source>
        <dbReference type="ARBA" id="ARBA00022485"/>
    </source>
</evidence>
<feature type="domain" description="B12-binding" evidence="9">
    <location>
        <begin position="17"/>
        <end position="143"/>
    </location>
</feature>
<evidence type="ECO:0000256" key="5">
    <source>
        <dbReference type="ARBA" id="ARBA00022691"/>
    </source>
</evidence>
<gene>
    <name evidence="11" type="ORF">LCGC14_2745010</name>
</gene>
<keyword evidence="2" id="KW-0004">4Fe-4S</keyword>
<dbReference type="AlphaFoldDB" id="A0A0F9BV10"/>
<dbReference type="InterPro" id="IPR020612">
    <property type="entry name" value="Methylthiotransferase_CS"/>
</dbReference>
<keyword evidence="8" id="KW-0411">Iron-sulfur</keyword>
<comment type="cofactor">
    <cofactor evidence="1">
        <name>[4Fe-4S] cluster</name>
        <dbReference type="ChEBI" id="CHEBI:49883"/>
    </cofactor>
</comment>
<dbReference type="InterPro" id="IPR006638">
    <property type="entry name" value="Elp3/MiaA/NifB-like_rSAM"/>
</dbReference>
<feature type="non-terminal residue" evidence="11">
    <location>
        <position position="1"/>
    </location>
</feature>
<dbReference type="Pfam" id="PF04055">
    <property type="entry name" value="Radical_SAM"/>
    <property type="match status" value="1"/>
</dbReference>
<dbReference type="PROSITE" id="PS51332">
    <property type="entry name" value="B12_BINDING"/>
    <property type="match status" value="1"/>
</dbReference>
<dbReference type="PROSITE" id="PS01278">
    <property type="entry name" value="MTTASE_RADICAL"/>
    <property type="match status" value="1"/>
</dbReference>
<evidence type="ECO:0000256" key="4">
    <source>
        <dbReference type="ARBA" id="ARBA00022679"/>
    </source>
</evidence>
<dbReference type="SFLD" id="SFLDG01123">
    <property type="entry name" value="methyltransferase_(Class_B)"/>
    <property type="match status" value="1"/>
</dbReference>
<dbReference type="EMBL" id="LAZR01050038">
    <property type="protein sequence ID" value="KKK88256.1"/>
    <property type="molecule type" value="Genomic_DNA"/>
</dbReference>
<accession>A0A0F9BV10</accession>
<dbReference type="InterPro" id="IPR023404">
    <property type="entry name" value="rSAM_horseshoe"/>
</dbReference>
<evidence type="ECO:0000256" key="7">
    <source>
        <dbReference type="ARBA" id="ARBA00023004"/>
    </source>
</evidence>
<dbReference type="PROSITE" id="PS51918">
    <property type="entry name" value="RADICAL_SAM"/>
    <property type="match status" value="1"/>
</dbReference>
<dbReference type="InterPro" id="IPR006158">
    <property type="entry name" value="Cobalamin-bd"/>
</dbReference>
<evidence type="ECO:0000256" key="3">
    <source>
        <dbReference type="ARBA" id="ARBA00022603"/>
    </source>
</evidence>
<proteinExistence type="predicted"/>
<evidence type="ECO:0000313" key="11">
    <source>
        <dbReference type="EMBL" id="KKK88256.1"/>
    </source>
</evidence>
<dbReference type="SFLD" id="SFLDG01082">
    <property type="entry name" value="B12-binding_domain_containing"/>
    <property type="match status" value="1"/>
</dbReference>
<dbReference type="SUPFAM" id="SSF102114">
    <property type="entry name" value="Radical SAM enzymes"/>
    <property type="match status" value="1"/>
</dbReference>
<dbReference type="GO" id="GO:0005829">
    <property type="term" value="C:cytosol"/>
    <property type="evidence" value="ECO:0007669"/>
    <property type="project" value="TreeGrafter"/>
</dbReference>
<evidence type="ECO:0000256" key="8">
    <source>
        <dbReference type="ARBA" id="ARBA00023014"/>
    </source>
</evidence>
<organism evidence="11">
    <name type="scientific">marine sediment metagenome</name>
    <dbReference type="NCBI Taxonomy" id="412755"/>
    <lineage>
        <taxon>unclassified sequences</taxon>
        <taxon>metagenomes</taxon>
        <taxon>ecological metagenomes</taxon>
    </lineage>
</organism>
<comment type="caution">
    <text evidence="11">The sequence shown here is derived from an EMBL/GenBank/DDBJ whole genome shotgun (WGS) entry which is preliminary data.</text>
</comment>
<dbReference type="Pfam" id="PF02310">
    <property type="entry name" value="B12-binding"/>
    <property type="match status" value="1"/>
</dbReference>
<keyword evidence="7" id="KW-0408">Iron</keyword>
<dbReference type="InterPro" id="IPR034466">
    <property type="entry name" value="Methyltransferase_Class_B"/>
</dbReference>
<dbReference type="GO" id="GO:0031419">
    <property type="term" value="F:cobalamin binding"/>
    <property type="evidence" value="ECO:0007669"/>
    <property type="project" value="InterPro"/>
</dbReference>
<evidence type="ECO:0000259" key="10">
    <source>
        <dbReference type="PROSITE" id="PS51918"/>
    </source>
</evidence>
<protein>
    <submittedName>
        <fullName evidence="11">Uncharacterized protein</fullName>
    </submittedName>
</protein>
<name>A0A0F9BV10_9ZZZZ</name>
<dbReference type="GO" id="GO:0003824">
    <property type="term" value="F:catalytic activity"/>
    <property type="evidence" value="ECO:0007669"/>
    <property type="project" value="InterPro"/>
</dbReference>
<feature type="non-terminal residue" evidence="11">
    <location>
        <position position="424"/>
    </location>
</feature>
<dbReference type="PANTHER" id="PTHR43409">
    <property type="entry name" value="ANAEROBIC MAGNESIUM-PROTOPORPHYRIN IX MONOMETHYL ESTER CYCLASE-RELATED"/>
    <property type="match status" value="1"/>
</dbReference>
<dbReference type="InterPro" id="IPR051198">
    <property type="entry name" value="BchE-like"/>
</dbReference>
<dbReference type="CDD" id="cd01335">
    <property type="entry name" value="Radical_SAM"/>
    <property type="match status" value="1"/>
</dbReference>
<evidence type="ECO:0000256" key="6">
    <source>
        <dbReference type="ARBA" id="ARBA00022723"/>
    </source>
</evidence>
<evidence type="ECO:0000256" key="1">
    <source>
        <dbReference type="ARBA" id="ARBA00001966"/>
    </source>
</evidence>
<keyword evidence="3" id="KW-0489">Methyltransferase</keyword>
<dbReference type="SFLD" id="SFLDS00029">
    <property type="entry name" value="Radical_SAM"/>
    <property type="match status" value="1"/>
</dbReference>
<keyword evidence="6" id="KW-0479">Metal-binding</keyword>
<dbReference type="GO" id="GO:0051539">
    <property type="term" value="F:4 iron, 4 sulfur cluster binding"/>
    <property type="evidence" value="ECO:0007669"/>
    <property type="project" value="UniProtKB-KW"/>
</dbReference>
<reference evidence="11" key="1">
    <citation type="journal article" date="2015" name="Nature">
        <title>Complex archaea that bridge the gap between prokaryotes and eukaryotes.</title>
        <authorList>
            <person name="Spang A."/>
            <person name="Saw J.H."/>
            <person name="Jorgensen S.L."/>
            <person name="Zaremba-Niedzwiedzka K."/>
            <person name="Martijn J."/>
            <person name="Lind A.E."/>
            <person name="van Eijk R."/>
            <person name="Schleper C."/>
            <person name="Guy L."/>
            <person name="Ettema T.J."/>
        </authorList>
    </citation>
    <scope>NUCLEOTIDE SEQUENCE</scope>
</reference>
<dbReference type="SMART" id="SM00729">
    <property type="entry name" value="Elp3"/>
    <property type="match status" value="1"/>
</dbReference>
<dbReference type="Gene3D" id="3.80.30.20">
    <property type="entry name" value="tm_1862 like domain"/>
    <property type="match status" value="1"/>
</dbReference>
<keyword evidence="4" id="KW-0808">Transferase</keyword>
<evidence type="ECO:0000259" key="9">
    <source>
        <dbReference type="PROSITE" id="PS51332"/>
    </source>
</evidence>
<keyword evidence="5" id="KW-0949">S-adenosyl-L-methionine</keyword>
<feature type="domain" description="Radical SAM core" evidence="10">
    <location>
        <begin position="166"/>
        <end position="380"/>
    </location>
</feature>
<dbReference type="PANTHER" id="PTHR43409:SF7">
    <property type="entry name" value="BLL1977 PROTEIN"/>
    <property type="match status" value="1"/>
</dbReference>
<dbReference type="GO" id="GO:0046872">
    <property type="term" value="F:metal ion binding"/>
    <property type="evidence" value="ECO:0007669"/>
    <property type="project" value="UniProtKB-KW"/>
</dbReference>
<sequence>RRKLRLINPHSPLSTITLPHIIQKMTFSRKALFVPLNLTICAAVAPEDWDVEIIDENTADRPHTASGEGLDAVGIGAMTSQVVRAYELADDYRKLGVKVILGGIHPSALPEEALQHADIVCKGDAEGTLPYALRDLSAGVFKPIYDWKDHPEAPIATPRKDLLKPEDYLVFNPIQTTRGCPHGCTFCTTPAIFGRKFRQRAIDDIIEEIRQVKVQFNSSVFIFSDDNVAGNQKWAMQLFKALRPLNIRWASQCDILIARNDELLAAMRDSGCIGLILGLESPKAGTLREAGKKFTDADAYVRQIRKIKSYGISLWGSFIFGFDADNWRDCMNSVRFAQRANLCMSCYIVLTPYPGTEIFRRYEAENRLLTRDWTKYNGATVCFQPTRMTIRELRHAQMCAFNEFYSMPSALKRLRVWPFQKHSW</sequence>
<dbReference type="InterPro" id="IPR058240">
    <property type="entry name" value="rSAM_sf"/>
</dbReference>
<dbReference type="InterPro" id="IPR007197">
    <property type="entry name" value="rSAM"/>
</dbReference>